<evidence type="ECO:0000313" key="10">
    <source>
        <dbReference type="Proteomes" id="UP000199397"/>
    </source>
</evidence>
<dbReference type="InterPro" id="IPR001365">
    <property type="entry name" value="A_deaminase_dom"/>
</dbReference>
<dbReference type="GO" id="GO:0043103">
    <property type="term" value="P:hypoxanthine salvage"/>
    <property type="evidence" value="ECO:0007669"/>
    <property type="project" value="TreeGrafter"/>
</dbReference>
<keyword evidence="7" id="KW-0732">Signal</keyword>
<dbReference type="GO" id="GO:0005829">
    <property type="term" value="C:cytosol"/>
    <property type="evidence" value="ECO:0007669"/>
    <property type="project" value="TreeGrafter"/>
</dbReference>
<reference evidence="9 10" key="1">
    <citation type="submission" date="2016-10" db="EMBL/GenBank/DDBJ databases">
        <authorList>
            <person name="de Groot N.N."/>
        </authorList>
    </citation>
    <scope>NUCLEOTIDE SEQUENCE [LARGE SCALE GENOMIC DNA]</scope>
    <source>
        <strain evidence="9 10">DSM 21228</strain>
    </source>
</reference>
<dbReference type="EMBL" id="FNQP01000008">
    <property type="protein sequence ID" value="SEA47763.1"/>
    <property type="molecule type" value="Genomic_DNA"/>
</dbReference>
<keyword evidence="4" id="KW-0479">Metal-binding</keyword>
<dbReference type="GO" id="GO:0004000">
    <property type="term" value="F:adenosine deaminase activity"/>
    <property type="evidence" value="ECO:0007669"/>
    <property type="project" value="TreeGrafter"/>
</dbReference>
<evidence type="ECO:0000256" key="3">
    <source>
        <dbReference type="ARBA" id="ARBA00012784"/>
    </source>
</evidence>
<keyword evidence="6" id="KW-0862">Zinc</keyword>
<dbReference type="PANTHER" id="PTHR11409:SF43">
    <property type="entry name" value="ADENOSINE DEAMINASE"/>
    <property type="match status" value="1"/>
</dbReference>
<evidence type="ECO:0000259" key="8">
    <source>
        <dbReference type="Pfam" id="PF00962"/>
    </source>
</evidence>
<gene>
    <name evidence="9" type="ORF">SAMN05660964_01672</name>
</gene>
<dbReference type="RefSeq" id="WP_093067325.1">
    <property type="nucleotide sequence ID" value="NZ_FNQP01000008.1"/>
</dbReference>
<dbReference type="Gene3D" id="3.20.20.140">
    <property type="entry name" value="Metal-dependent hydrolases"/>
    <property type="match status" value="1"/>
</dbReference>
<dbReference type="PANTHER" id="PTHR11409">
    <property type="entry name" value="ADENOSINE DEAMINASE"/>
    <property type="match status" value="1"/>
</dbReference>
<dbReference type="EC" id="3.5.4.4" evidence="3"/>
<organism evidence="9 10">
    <name type="scientific">Thiothrix caldifontis</name>
    <dbReference type="NCBI Taxonomy" id="525918"/>
    <lineage>
        <taxon>Bacteria</taxon>
        <taxon>Pseudomonadati</taxon>
        <taxon>Pseudomonadota</taxon>
        <taxon>Gammaproteobacteria</taxon>
        <taxon>Thiotrichales</taxon>
        <taxon>Thiotrichaceae</taxon>
        <taxon>Thiothrix</taxon>
    </lineage>
</organism>
<proteinExistence type="inferred from homology"/>
<comment type="cofactor">
    <cofactor evidence="1">
        <name>Zn(2+)</name>
        <dbReference type="ChEBI" id="CHEBI:29105"/>
    </cofactor>
</comment>
<dbReference type="Pfam" id="PF00962">
    <property type="entry name" value="A_deaminase"/>
    <property type="match status" value="1"/>
</dbReference>
<dbReference type="STRING" id="525918.SAMN05660964_01672"/>
<feature type="signal peptide" evidence="7">
    <location>
        <begin position="1"/>
        <end position="21"/>
    </location>
</feature>
<evidence type="ECO:0000256" key="5">
    <source>
        <dbReference type="ARBA" id="ARBA00022801"/>
    </source>
</evidence>
<dbReference type="Proteomes" id="UP000199397">
    <property type="component" value="Unassembled WGS sequence"/>
</dbReference>
<comment type="similarity">
    <text evidence="2">Belongs to the metallo-dependent hydrolases superfamily. Adenosine and AMP deaminases family.</text>
</comment>
<dbReference type="InterPro" id="IPR006330">
    <property type="entry name" value="Ado/ade_deaminase"/>
</dbReference>
<feature type="domain" description="Adenosine deaminase" evidence="8">
    <location>
        <begin position="242"/>
        <end position="460"/>
    </location>
</feature>
<keyword evidence="5" id="KW-0378">Hydrolase</keyword>
<dbReference type="OrthoDB" id="105475at2"/>
<accession>A0A1H4BHW9</accession>
<dbReference type="GO" id="GO:0006154">
    <property type="term" value="P:adenosine catabolic process"/>
    <property type="evidence" value="ECO:0007669"/>
    <property type="project" value="TreeGrafter"/>
</dbReference>
<feature type="chain" id="PRO_5011473492" description="adenosine deaminase" evidence="7">
    <location>
        <begin position="22"/>
        <end position="518"/>
    </location>
</feature>
<dbReference type="PROSITE" id="PS51257">
    <property type="entry name" value="PROKAR_LIPOPROTEIN"/>
    <property type="match status" value="1"/>
</dbReference>
<dbReference type="AlphaFoldDB" id="A0A1H4BHW9"/>
<dbReference type="SUPFAM" id="SSF51556">
    <property type="entry name" value="Metallo-dependent hydrolases"/>
    <property type="match status" value="1"/>
</dbReference>
<dbReference type="GO" id="GO:0046872">
    <property type="term" value="F:metal ion binding"/>
    <property type="evidence" value="ECO:0007669"/>
    <property type="project" value="UniProtKB-KW"/>
</dbReference>
<evidence type="ECO:0000256" key="4">
    <source>
        <dbReference type="ARBA" id="ARBA00022723"/>
    </source>
</evidence>
<dbReference type="GO" id="GO:0046103">
    <property type="term" value="P:inosine biosynthetic process"/>
    <property type="evidence" value="ECO:0007669"/>
    <property type="project" value="TreeGrafter"/>
</dbReference>
<evidence type="ECO:0000256" key="7">
    <source>
        <dbReference type="SAM" id="SignalP"/>
    </source>
</evidence>
<keyword evidence="10" id="KW-1185">Reference proteome</keyword>
<evidence type="ECO:0000313" key="9">
    <source>
        <dbReference type="EMBL" id="SEA47763.1"/>
    </source>
</evidence>
<evidence type="ECO:0000256" key="6">
    <source>
        <dbReference type="ARBA" id="ARBA00022833"/>
    </source>
</evidence>
<name>A0A1H4BHW9_9GAMM</name>
<evidence type="ECO:0000256" key="1">
    <source>
        <dbReference type="ARBA" id="ARBA00001947"/>
    </source>
</evidence>
<evidence type="ECO:0000256" key="2">
    <source>
        <dbReference type="ARBA" id="ARBA00006676"/>
    </source>
</evidence>
<protein>
    <recommendedName>
        <fullName evidence="3">adenosine deaminase</fullName>
        <ecNumber evidence="3">3.5.4.4</ecNumber>
    </recommendedName>
</protein>
<dbReference type="InterPro" id="IPR032466">
    <property type="entry name" value="Metal_Hydrolase"/>
</dbReference>
<sequence length="518" mass="57011">MVSLLKVCGVVVVASFLSSCASVGESVPNLITTAADDLSGSTAKTAQWFADNRNSPLRLRAFLKKMPKGGDIHTHLSGAVYAESYLQWATDEKLCVNPETGVISENNHEPCQVKPEVPVATAMKDSELYGKLVDKMSLRNLEYAEQSGHDQFFEAFAKFAGGSKGQMIAELSNRASRQNIAYLEMLITVGKKYSKQFSQQVRFDGDIDAAYQQIITAGLKATIPAGQRELQGVEQQAKAVLACDSANAQAGCAVERRYLLQINRTGEPSRVFAEMVYAFETVKAEPLAVGVNMVAPEDNVVALRDYDLHMRMMGYLSARYPSVSISLHAGELALGLVPPDHLHDHIRKAVEIAGAKRIGHGVDVMHEDNPFQLLKTMKDKNVLVEVCLTSNDAILGVEGKQHPFPEYLNAGVPATLASDDEGISRIDLTHEYQRAALDYGLSYPDLKTLARNSIHYAFLKGESLWTNPTYRQIQPVCNKADVAELSASCQQFLNANDKAKVEWTLEKQFRAFENGSWM</sequence>